<dbReference type="HAMAP" id="MF_00693">
    <property type="entry name" value="Transcrip_reg_TACO1"/>
    <property type="match status" value="1"/>
</dbReference>
<reference evidence="9 10" key="1">
    <citation type="submission" date="2021-02" db="EMBL/GenBank/DDBJ databases">
        <title>Complete genome of Desulfoluna sp. strain ASN36.</title>
        <authorList>
            <person name="Takahashi A."/>
            <person name="Kojima H."/>
            <person name="Fukui M."/>
        </authorList>
    </citation>
    <scope>NUCLEOTIDE SEQUENCE [LARGE SCALE GENOMIC DNA]</scope>
    <source>
        <strain evidence="9 10">ASN36</strain>
    </source>
</reference>
<dbReference type="InterPro" id="IPR049083">
    <property type="entry name" value="TACO1_YebC_N"/>
</dbReference>
<dbReference type="Gene3D" id="1.10.10.200">
    <property type="match status" value="1"/>
</dbReference>
<dbReference type="InterPro" id="IPR017856">
    <property type="entry name" value="Integrase-like_N"/>
</dbReference>
<keyword evidence="2 6" id="KW-0963">Cytoplasm</keyword>
<keyword evidence="3 6" id="KW-0805">Transcription regulation</keyword>
<organism evidence="9 10">
    <name type="scientific">Desulfoluna limicola</name>
    <dbReference type="NCBI Taxonomy" id="2810562"/>
    <lineage>
        <taxon>Bacteria</taxon>
        <taxon>Pseudomonadati</taxon>
        <taxon>Thermodesulfobacteriota</taxon>
        <taxon>Desulfobacteria</taxon>
        <taxon>Desulfobacterales</taxon>
        <taxon>Desulfolunaceae</taxon>
        <taxon>Desulfoluna</taxon>
    </lineage>
</organism>
<dbReference type="EMBL" id="AP024488">
    <property type="protein sequence ID" value="BCS97772.1"/>
    <property type="molecule type" value="Genomic_DNA"/>
</dbReference>
<keyword evidence="4 6" id="KW-0238">DNA-binding</keyword>
<evidence type="ECO:0000256" key="6">
    <source>
        <dbReference type="HAMAP-Rule" id="MF_00693"/>
    </source>
</evidence>
<dbReference type="InterPro" id="IPR048300">
    <property type="entry name" value="TACO1_YebC-like_2nd/3rd_dom"/>
</dbReference>
<dbReference type="InterPro" id="IPR002876">
    <property type="entry name" value="Transcrip_reg_TACO1-like"/>
</dbReference>
<evidence type="ECO:0000259" key="7">
    <source>
        <dbReference type="Pfam" id="PF01709"/>
    </source>
</evidence>
<keyword evidence="5 6" id="KW-0804">Transcription</keyword>
<gene>
    <name evidence="9" type="ORF">DSLASN_34040</name>
</gene>
<evidence type="ECO:0000259" key="8">
    <source>
        <dbReference type="Pfam" id="PF20772"/>
    </source>
</evidence>
<sequence length="244" mass="26534">MAGHSKWANIKHKKGREDAKRGKVFTKLIKEITVAARMGGGDPSANPRLRSAISAARAENMPKDTLERAIKRGTGELEGVNYEEIVYEGYGPGGAAVIVESLTDNKNRAIAEIRHIFAKCGGNIGANGCVSWMFDKKGLIVVSKESIDEEALMETAIEAGAEDVKDEGDTFEVLTAMEDFIDVKEAIEAASIPTVMAEITMIPQNMSELEGKEAERMVKMMDMLDDCDDVQDVHTNADIPDDLA</sequence>
<dbReference type="SUPFAM" id="SSF75625">
    <property type="entry name" value="YebC-like"/>
    <property type="match status" value="1"/>
</dbReference>
<evidence type="ECO:0000256" key="5">
    <source>
        <dbReference type="ARBA" id="ARBA00023163"/>
    </source>
</evidence>
<feature type="domain" description="TACO1/YebC-like N-terminal" evidence="8">
    <location>
        <begin position="5"/>
        <end position="76"/>
    </location>
</feature>
<dbReference type="InterPro" id="IPR029072">
    <property type="entry name" value="YebC-like"/>
</dbReference>
<dbReference type="RefSeq" id="WP_236889171.1">
    <property type="nucleotide sequence ID" value="NZ_AP024488.1"/>
</dbReference>
<evidence type="ECO:0000313" key="10">
    <source>
        <dbReference type="Proteomes" id="UP001320148"/>
    </source>
</evidence>
<evidence type="ECO:0000256" key="1">
    <source>
        <dbReference type="ARBA" id="ARBA00008724"/>
    </source>
</evidence>
<evidence type="ECO:0000256" key="4">
    <source>
        <dbReference type="ARBA" id="ARBA00023125"/>
    </source>
</evidence>
<evidence type="ECO:0000256" key="2">
    <source>
        <dbReference type="ARBA" id="ARBA00022490"/>
    </source>
</evidence>
<dbReference type="Gene3D" id="3.30.70.980">
    <property type="match status" value="2"/>
</dbReference>
<dbReference type="NCBIfam" id="NF001030">
    <property type="entry name" value="PRK00110.1"/>
    <property type="match status" value="1"/>
</dbReference>
<accession>A0ABM7PJP1</accession>
<proteinExistence type="inferred from homology"/>
<dbReference type="Pfam" id="PF01709">
    <property type="entry name" value="Transcrip_reg"/>
    <property type="match status" value="1"/>
</dbReference>
<evidence type="ECO:0000313" key="9">
    <source>
        <dbReference type="EMBL" id="BCS97772.1"/>
    </source>
</evidence>
<name>A0ABM7PJP1_9BACT</name>
<comment type="similarity">
    <text evidence="1 6">Belongs to the TACO1 family.</text>
</comment>
<dbReference type="Pfam" id="PF20772">
    <property type="entry name" value="TACO1_YebC_N"/>
    <property type="match status" value="1"/>
</dbReference>
<evidence type="ECO:0000256" key="3">
    <source>
        <dbReference type="ARBA" id="ARBA00023015"/>
    </source>
</evidence>
<protein>
    <recommendedName>
        <fullName evidence="6">Probable transcriptional regulatory protein DSLASN_34040</fullName>
    </recommendedName>
</protein>
<dbReference type="PANTHER" id="PTHR12532">
    <property type="entry name" value="TRANSLATIONAL ACTIVATOR OF CYTOCHROME C OXIDASE 1"/>
    <property type="match status" value="1"/>
</dbReference>
<dbReference type="Proteomes" id="UP001320148">
    <property type="component" value="Chromosome"/>
</dbReference>
<keyword evidence="10" id="KW-1185">Reference proteome</keyword>
<dbReference type="NCBIfam" id="NF009044">
    <property type="entry name" value="PRK12378.1"/>
    <property type="match status" value="1"/>
</dbReference>
<dbReference type="InterPro" id="IPR026564">
    <property type="entry name" value="Transcrip_reg_TACO1-like_dom3"/>
</dbReference>
<dbReference type="NCBIfam" id="TIGR01033">
    <property type="entry name" value="YebC/PmpR family DNA-binding transcriptional regulator"/>
    <property type="match status" value="1"/>
</dbReference>
<dbReference type="PANTHER" id="PTHR12532:SF6">
    <property type="entry name" value="TRANSCRIPTIONAL REGULATORY PROTEIN YEBC-RELATED"/>
    <property type="match status" value="1"/>
</dbReference>
<feature type="domain" description="TACO1/YebC-like second and third" evidence="7">
    <location>
        <begin position="82"/>
        <end position="237"/>
    </location>
</feature>
<comment type="subcellular location">
    <subcellularLocation>
        <location evidence="6">Cytoplasm</location>
    </subcellularLocation>
</comment>